<evidence type="ECO:0000313" key="3">
    <source>
        <dbReference type="EMBL" id="QOY89741.1"/>
    </source>
</evidence>
<dbReference type="EMBL" id="CP063849">
    <property type="protein sequence ID" value="QOY89741.1"/>
    <property type="molecule type" value="Genomic_DNA"/>
</dbReference>
<keyword evidence="3" id="KW-0378">Hydrolase</keyword>
<keyword evidence="1" id="KW-0812">Transmembrane</keyword>
<name>A0A7S7NU35_PALFE</name>
<keyword evidence="1" id="KW-1133">Transmembrane helix</keyword>
<gene>
    <name evidence="3" type="ORF">IRI77_07255</name>
</gene>
<evidence type="ECO:0000256" key="1">
    <source>
        <dbReference type="SAM" id="Phobius"/>
    </source>
</evidence>
<keyword evidence="4" id="KW-1185">Reference proteome</keyword>
<evidence type="ECO:0000259" key="2">
    <source>
        <dbReference type="PROSITE" id="PS52015"/>
    </source>
</evidence>
<dbReference type="Pfam" id="PF03544">
    <property type="entry name" value="TonB_C"/>
    <property type="match status" value="1"/>
</dbReference>
<dbReference type="PROSITE" id="PS52015">
    <property type="entry name" value="TONB_CTD"/>
    <property type="match status" value="1"/>
</dbReference>
<feature type="transmembrane region" description="Helical" evidence="1">
    <location>
        <begin position="288"/>
        <end position="306"/>
    </location>
</feature>
<feature type="domain" description="TonB C-terminal" evidence="2">
    <location>
        <begin position="431"/>
        <end position="522"/>
    </location>
</feature>
<keyword evidence="3" id="KW-0645">Protease</keyword>
<keyword evidence="3" id="KW-0121">Carboxypeptidase</keyword>
<dbReference type="Gene3D" id="2.60.40.1120">
    <property type="entry name" value="Carboxypeptidase-like, regulatory domain"/>
    <property type="match status" value="1"/>
</dbReference>
<organism evidence="3 4">
    <name type="scientific">Paludibaculum fermentans</name>
    <dbReference type="NCBI Taxonomy" id="1473598"/>
    <lineage>
        <taxon>Bacteria</taxon>
        <taxon>Pseudomonadati</taxon>
        <taxon>Acidobacteriota</taxon>
        <taxon>Terriglobia</taxon>
        <taxon>Bryobacterales</taxon>
        <taxon>Bryobacteraceae</taxon>
        <taxon>Paludibaculum</taxon>
    </lineage>
</organism>
<dbReference type="InterPro" id="IPR052173">
    <property type="entry name" value="Beta-lactam_resp_regulator"/>
</dbReference>
<dbReference type="InterPro" id="IPR008756">
    <property type="entry name" value="Peptidase_M56"/>
</dbReference>
<dbReference type="CDD" id="cd07341">
    <property type="entry name" value="M56_BlaR1_MecR1_like"/>
    <property type="match status" value="1"/>
</dbReference>
<accession>A0A7S7NU35</accession>
<feature type="transmembrane region" description="Helical" evidence="1">
    <location>
        <begin position="42"/>
        <end position="65"/>
    </location>
</feature>
<dbReference type="GO" id="GO:0004180">
    <property type="term" value="F:carboxypeptidase activity"/>
    <property type="evidence" value="ECO:0007669"/>
    <property type="project" value="UniProtKB-KW"/>
</dbReference>
<dbReference type="SUPFAM" id="SSF74653">
    <property type="entry name" value="TolA/TonB C-terminal domain"/>
    <property type="match status" value="1"/>
</dbReference>
<dbReference type="Proteomes" id="UP000593892">
    <property type="component" value="Chromosome"/>
</dbReference>
<dbReference type="KEGG" id="pfer:IRI77_07255"/>
<dbReference type="PANTHER" id="PTHR34978">
    <property type="entry name" value="POSSIBLE SENSOR-TRANSDUCER PROTEIN BLAR"/>
    <property type="match status" value="1"/>
</dbReference>
<dbReference type="Pfam" id="PF05569">
    <property type="entry name" value="Peptidase_M56"/>
    <property type="match status" value="1"/>
</dbReference>
<dbReference type="Gene3D" id="3.30.1150.10">
    <property type="match status" value="1"/>
</dbReference>
<dbReference type="InterPro" id="IPR037682">
    <property type="entry name" value="TonB_C"/>
</dbReference>
<feature type="transmembrane region" description="Helical" evidence="1">
    <location>
        <begin position="99"/>
        <end position="117"/>
    </location>
</feature>
<evidence type="ECO:0000313" key="4">
    <source>
        <dbReference type="Proteomes" id="UP000593892"/>
    </source>
</evidence>
<dbReference type="GO" id="GO:0055085">
    <property type="term" value="P:transmembrane transport"/>
    <property type="evidence" value="ECO:0007669"/>
    <property type="project" value="InterPro"/>
</dbReference>
<dbReference type="PANTHER" id="PTHR34978:SF3">
    <property type="entry name" value="SLR0241 PROTEIN"/>
    <property type="match status" value="1"/>
</dbReference>
<proteinExistence type="predicted"/>
<dbReference type="Pfam" id="PF13620">
    <property type="entry name" value="CarboxypepD_reg"/>
    <property type="match status" value="1"/>
</dbReference>
<dbReference type="InterPro" id="IPR008969">
    <property type="entry name" value="CarboxyPept-like_regulatory"/>
</dbReference>
<dbReference type="RefSeq" id="WP_194451403.1">
    <property type="nucleotide sequence ID" value="NZ_CP063849.1"/>
</dbReference>
<protein>
    <submittedName>
        <fullName evidence="3">Carboxypeptidase regulatory-like domain-containing protein</fullName>
    </submittedName>
</protein>
<sequence length="522" mass="55275">MTPTAATMLLFALKASLLIGLAALAALALARASAAARHLAWLAGFSTALTLPVASTLFALLPVAWSPHLAPAIAPVAATARTVLTITAEAPGWAAAGRIVLWIWAAVAALLILRIAFAQYRAGRLARQSKPWRGFENQPVRICPLIDVPAVCGLAHPVILLPDSAATWPADRLELVLRHEAMHAQRRDTLSQLVSNLVCALYWPLPWVWFAAGRLRVEAELACDDAVLRSGERASDYAGHLIDIVRGLSGRERVPQGGIPMARISDLERRLRAMLNPEMNRRPAGRRMVLTAAVAALSILAPLAALRLPASAAAPGGITGVVRDVSGAAVPHARVTLTFPGSDRKEVATSDPAGRFTFEPLPDGNYAVRAAAPGFALSAIKQLSLSGGAGTDVEILLQPGQVSESLTVTGEGTPKAAPAPSGPPTRIRVGGNVQATKIVNMVRPVYPPECKAAGVEGTVLMRAVISREGDILSLQRINQMVDDRLAQAATEAVSKWKYQSTLLNGQPIEVITEIEVNFVLSH</sequence>
<dbReference type="SUPFAM" id="SSF49464">
    <property type="entry name" value="Carboxypeptidase regulatory domain-like"/>
    <property type="match status" value="1"/>
</dbReference>
<dbReference type="AlphaFoldDB" id="A0A7S7NU35"/>
<keyword evidence="1" id="KW-0472">Membrane</keyword>
<reference evidence="3 4" key="1">
    <citation type="submission" date="2020-10" db="EMBL/GenBank/DDBJ databases">
        <title>Complete genome sequence of Paludibaculum fermentans P105T, a facultatively anaerobic acidobacterium capable of dissimilatory Fe(III) reduction.</title>
        <authorList>
            <person name="Dedysh S.N."/>
            <person name="Beletsky A.V."/>
            <person name="Kulichevskaya I.S."/>
            <person name="Mardanov A.V."/>
            <person name="Ravin N.V."/>
        </authorList>
    </citation>
    <scope>NUCLEOTIDE SEQUENCE [LARGE SCALE GENOMIC DNA]</scope>
    <source>
        <strain evidence="3 4">P105</strain>
    </source>
</reference>